<sequence length="808" mass="88676">MDIKKIGKKFIVNKKLIFTVLPLLSVLGIFFAVPTVNAGSRDWAYTVVSFLLGVFVSALGLILVLVLQGLTLIASYQHFIDSRAVVLGWVMVRDICNMFFVIVLMVIAFGTILNLEDYNYKKLLPKLILMAVLINFSKTICGLLIDVTQVVMLTFVNAFKDIGAANFTDIFGITSILTLAKNGAADIDGFTAAAAYILGFLYLLIAIVVITTMMMMLAMRLVMIWIYVVLSPAAYLLAAVPGGQSYSQQWWTEFTKNLIVGPVLAFFIWLSLSALQVDNTTAQYSANDSKAQEEIAYANTEASKPSALIKYVIAIGMLVGGLMVSQKIGGAAGELAGKGMGALQKGQSLATGAAVGAALWTAKRPLKAAGWANDRFLQGKGIMDLNLSRVVKQWNQRSEEKKQQRYTQGKVKADQRMSEGGTIKGALAMSALGEDTFDHLTTWRGIKQTIKGGKRMQAAKDKLKSSPEFGQAKFEEEYASLDDPNDRLNKIRELSNSNLAINGNQEKLKYAQQNSHTVYSDDDKRQARDKVEEYQKKIDNNLPMTNYNAKMAEQSAIQKEYAKLSMTSDSDELLRLLKSALQSQDTARASAIFTKMTKDGNDNEFTKALDKFGDTGWKGLQRVMSDIANPNSKNYGGFNEQQALSLGASLSELNKSNNHWEAVGGFEMEDGQWHMTDEDGAANISLSESGKKNPQDLTKSGDHLAYGKYVKGKYQLTASGVVRLKTIAGEGNLKNVEGGMNESTVTNILPEIADVIEDAAGNKTYTVKDQYKDHFDQAFVNAMVKRIGKISNADPLKELSKVKGLKFT</sequence>
<reference evidence="4" key="1">
    <citation type="submission" date="2017-09" db="EMBL/GenBank/DDBJ databases">
        <title>Depth-based differentiation of microbial function through sediment-hosted aquifers and enrichment of novel symbionts in the deep terrestrial subsurface.</title>
        <authorList>
            <person name="Probst A.J."/>
            <person name="Ladd B."/>
            <person name="Jarett J.K."/>
            <person name="Geller-Mcgrath D.E."/>
            <person name="Sieber C.M.K."/>
            <person name="Emerson J.B."/>
            <person name="Anantharaman K."/>
            <person name="Thomas B.C."/>
            <person name="Malmstrom R."/>
            <person name="Stieglmeier M."/>
            <person name="Klingl A."/>
            <person name="Woyke T."/>
            <person name="Ryan C.M."/>
            <person name="Banfield J.F."/>
        </authorList>
    </citation>
    <scope>NUCLEOTIDE SEQUENCE [LARGE SCALE GENOMIC DNA]</scope>
</reference>
<feature type="transmembrane region" description="Helical" evidence="2">
    <location>
        <begin position="217"/>
        <end position="238"/>
    </location>
</feature>
<proteinExistence type="predicted"/>
<feature type="transmembrane region" description="Helical" evidence="2">
    <location>
        <begin position="127"/>
        <end position="155"/>
    </location>
</feature>
<evidence type="ECO:0000313" key="4">
    <source>
        <dbReference type="Proteomes" id="UP000229972"/>
    </source>
</evidence>
<accession>A0A2H0V8F0</accession>
<evidence type="ECO:0000256" key="1">
    <source>
        <dbReference type="SAM" id="MobiDB-lite"/>
    </source>
</evidence>
<feature type="transmembrane region" description="Helical" evidence="2">
    <location>
        <begin position="192"/>
        <end position="210"/>
    </location>
</feature>
<keyword evidence="2" id="KW-0812">Transmembrane</keyword>
<feature type="transmembrane region" description="Helical" evidence="2">
    <location>
        <begin position="48"/>
        <end position="74"/>
    </location>
</feature>
<evidence type="ECO:0000313" key="3">
    <source>
        <dbReference type="EMBL" id="PIR95387.1"/>
    </source>
</evidence>
<feature type="transmembrane region" description="Helical" evidence="2">
    <location>
        <begin position="258"/>
        <end position="275"/>
    </location>
</feature>
<feature type="transmembrane region" description="Helical" evidence="2">
    <location>
        <begin position="162"/>
        <end position="180"/>
    </location>
</feature>
<feature type="transmembrane region" description="Helical" evidence="2">
    <location>
        <begin position="308"/>
        <end position="325"/>
    </location>
</feature>
<name>A0A2H0V8F0_9BACT</name>
<dbReference type="AlphaFoldDB" id="A0A2H0V8F0"/>
<evidence type="ECO:0000256" key="2">
    <source>
        <dbReference type="SAM" id="Phobius"/>
    </source>
</evidence>
<protein>
    <submittedName>
        <fullName evidence="3">Uncharacterized protein</fullName>
    </submittedName>
</protein>
<feature type="transmembrane region" description="Helical" evidence="2">
    <location>
        <begin position="95"/>
        <end position="115"/>
    </location>
</feature>
<dbReference type="EMBL" id="PFAL01000025">
    <property type="protein sequence ID" value="PIR95387.1"/>
    <property type="molecule type" value="Genomic_DNA"/>
</dbReference>
<organism evidence="3 4">
    <name type="scientific">Candidatus Falkowbacteria bacterium CG10_big_fil_rev_8_21_14_0_10_37_18</name>
    <dbReference type="NCBI Taxonomy" id="1974562"/>
    <lineage>
        <taxon>Bacteria</taxon>
        <taxon>Candidatus Falkowiibacteriota</taxon>
    </lineage>
</organism>
<gene>
    <name evidence="3" type="ORF">COT93_02745</name>
</gene>
<dbReference type="Proteomes" id="UP000229972">
    <property type="component" value="Unassembled WGS sequence"/>
</dbReference>
<feature type="region of interest" description="Disordered" evidence="1">
    <location>
        <begin position="396"/>
        <end position="415"/>
    </location>
</feature>
<keyword evidence="2" id="KW-0472">Membrane</keyword>
<comment type="caution">
    <text evidence="3">The sequence shown here is derived from an EMBL/GenBank/DDBJ whole genome shotgun (WGS) entry which is preliminary data.</text>
</comment>
<keyword evidence="2" id="KW-1133">Transmembrane helix</keyword>